<protein>
    <submittedName>
        <fullName evidence="3">Uncharacterized protein LOC135193552</fullName>
    </submittedName>
</protein>
<sequence>MDLVICIIFLYLTHIIASNDVNLPNHLSQLLNKLIKETENKSENKTSFEIIEPGNASKIIYVKEKANPKVIWQVKYEDITDKRIEDVMKKTNMFQEFVHDKNINHTVYGHFMNPKDIDKKSIPSFEYILEHIPEHTTLKDSSPVNEEITTEYGKKVGRYKYPNVIDEIALDKNNIKDSENILNNLTELISSKNSVDNLDMINLNKNYEELLKEIQEIKILHQKENLIDKIRVSQPLLTHGTALRSAYPKPLLTNYRILPNVGASSSRQILLQMPVYRKQFTNYVPALVKKSFLTNYQKGSTFTSHIHHVIGDP</sequence>
<feature type="chain" id="PRO_5046569170" evidence="1">
    <location>
        <begin position="19"/>
        <end position="313"/>
    </location>
</feature>
<evidence type="ECO:0000313" key="2">
    <source>
        <dbReference type="Proteomes" id="UP001652626"/>
    </source>
</evidence>
<evidence type="ECO:0000256" key="1">
    <source>
        <dbReference type="SAM" id="SignalP"/>
    </source>
</evidence>
<name>A0ABM4AMQ3_VANTA</name>
<reference evidence="3" key="1">
    <citation type="submission" date="2025-08" db="UniProtKB">
        <authorList>
            <consortium name="RefSeq"/>
        </authorList>
    </citation>
    <scope>IDENTIFICATION</scope>
    <source>
        <tissue evidence="3">Whole body</tissue>
    </source>
</reference>
<evidence type="ECO:0000313" key="3">
    <source>
        <dbReference type="RefSeq" id="XP_064072574.1"/>
    </source>
</evidence>
<dbReference type="RefSeq" id="XP_064072574.1">
    <property type="nucleotide sequence ID" value="XM_064216504.1"/>
</dbReference>
<keyword evidence="2" id="KW-1185">Reference proteome</keyword>
<proteinExistence type="predicted"/>
<dbReference type="Proteomes" id="UP001652626">
    <property type="component" value="Chromosome 12"/>
</dbReference>
<keyword evidence="1" id="KW-0732">Signal</keyword>
<organism evidence="2 3">
    <name type="scientific">Vanessa tameamea</name>
    <name type="common">Kamehameha butterfly</name>
    <dbReference type="NCBI Taxonomy" id="334116"/>
    <lineage>
        <taxon>Eukaryota</taxon>
        <taxon>Metazoa</taxon>
        <taxon>Ecdysozoa</taxon>
        <taxon>Arthropoda</taxon>
        <taxon>Hexapoda</taxon>
        <taxon>Insecta</taxon>
        <taxon>Pterygota</taxon>
        <taxon>Neoptera</taxon>
        <taxon>Endopterygota</taxon>
        <taxon>Lepidoptera</taxon>
        <taxon>Glossata</taxon>
        <taxon>Ditrysia</taxon>
        <taxon>Papilionoidea</taxon>
        <taxon>Nymphalidae</taxon>
        <taxon>Nymphalinae</taxon>
        <taxon>Vanessa</taxon>
    </lineage>
</organism>
<accession>A0ABM4AMQ3</accession>
<dbReference type="GeneID" id="135193552"/>
<feature type="signal peptide" evidence="1">
    <location>
        <begin position="1"/>
        <end position="18"/>
    </location>
</feature>
<gene>
    <name evidence="3" type="primary">LOC135193552</name>
</gene>